<proteinExistence type="predicted"/>
<keyword evidence="5" id="KW-1185">Reference proteome</keyword>
<dbReference type="Gene3D" id="2.30.30.140">
    <property type="match status" value="1"/>
</dbReference>
<feature type="compositionally biased region" description="Polar residues" evidence="3">
    <location>
        <begin position="902"/>
        <end position="915"/>
    </location>
</feature>
<feature type="compositionally biased region" description="Polar residues" evidence="3">
    <location>
        <begin position="767"/>
        <end position="780"/>
    </location>
</feature>
<feature type="compositionally biased region" description="Polar residues" evidence="3">
    <location>
        <begin position="826"/>
        <end position="837"/>
    </location>
</feature>
<evidence type="ECO:0000256" key="1">
    <source>
        <dbReference type="ARBA" id="ARBA00022441"/>
    </source>
</evidence>
<dbReference type="InterPro" id="IPR015915">
    <property type="entry name" value="Kelch-typ_b-propeller"/>
</dbReference>
<dbReference type="Proteomes" id="UP001212152">
    <property type="component" value="Unassembled WGS sequence"/>
</dbReference>
<name>A0AAD5TI43_9FUNG</name>
<keyword evidence="2" id="KW-0677">Repeat</keyword>
<dbReference type="AlphaFoldDB" id="A0AAD5TI43"/>
<gene>
    <name evidence="4" type="ORF">HDU87_006370</name>
</gene>
<evidence type="ECO:0000313" key="4">
    <source>
        <dbReference type="EMBL" id="KAJ3175288.1"/>
    </source>
</evidence>
<feature type="compositionally biased region" description="Acidic residues" evidence="3">
    <location>
        <begin position="804"/>
        <end position="821"/>
    </location>
</feature>
<keyword evidence="1" id="KW-0880">Kelch repeat</keyword>
<reference evidence="4" key="1">
    <citation type="submission" date="2020-05" db="EMBL/GenBank/DDBJ databases">
        <title>Phylogenomic resolution of chytrid fungi.</title>
        <authorList>
            <person name="Stajich J.E."/>
            <person name="Amses K."/>
            <person name="Simmons R."/>
            <person name="Seto K."/>
            <person name="Myers J."/>
            <person name="Bonds A."/>
            <person name="Quandt C.A."/>
            <person name="Barry K."/>
            <person name="Liu P."/>
            <person name="Grigoriev I."/>
            <person name="Longcore J.E."/>
            <person name="James T.Y."/>
        </authorList>
    </citation>
    <scope>NUCLEOTIDE SEQUENCE</scope>
    <source>
        <strain evidence="4">JEL0379</strain>
    </source>
</reference>
<evidence type="ECO:0000256" key="2">
    <source>
        <dbReference type="ARBA" id="ARBA00022737"/>
    </source>
</evidence>
<feature type="region of interest" description="Disordered" evidence="3">
    <location>
        <begin position="726"/>
        <end position="1006"/>
    </location>
</feature>
<evidence type="ECO:0000313" key="5">
    <source>
        <dbReference type="Proteomes" id="UP001212152"/>
    </source>
</evidence>
<comment type="caution">
    <text evidence="4">The sequence shown here is derived from an EMBL/GenBank/DDBJ whole genome shotgun (WGS) entry which is preliminary data.</text>
</comment>
<accession>A0AAD5TI43</accession>
<protein>
    <submittedName>
        <fullName evidence="4">Uncharacterized protein</fullName>
    </submittedName>
</protein>
<organism evidence="4 5">
    <name type="scientific">Geranomyces variabilis</name>
    <dbReference type="NCBI Taxonomy" id="109894"/>
    <lineage>
        <taxon>Eukaryota</taxon>
        <taxon>Fungi</taxon>
        <taxon>Fungi incertae sedis</taxon>
        <taxon>Chytridiomycota</taxon>
        <taxon>Chytridiomycota incertae sedis</taxon>
        <taxon>Chytridiomycetes</taxon>
        <taxon>Spizellomycetales</taxon>
        <taxon>Powellomycetaceae</taxon>
        <taxon>Geranomyces</taxon>
    </lineage>
</organism>
<dbReference type="EMBL" id="JADGJQ010000054">
    <property type="protein sequence ID" value="KAJ3175288.1"/>
    <property type="molecule type" value="Genomic_DNA"/>
</dbReference>
<feature type="region of interest" description="Disordered" evidence="3">
    <location>
        <begin position="516"/>
        <end position="535"/>
    </location>
</feature>
<feature type="compositionally biased region" description="Polar residues" evidence="3">
    <location>
        <begin position="971"/>
        <end position="981"/>
    </location>
</feature>
<dbReference type="PANTHER" id="PTHR46093:SF18">
    <property type="entry name" value="FIBRONECTIN TYPE-III DOMAIN-CONTAINING PROTEIN"/>
    <property type="match status" value="1"/>
</dbReference>
<dbReference type="SUPFAM" id="SSF117281">
    <property type="entry name" value="Kelch motif"/>
    <property type="match status" value="1"/>
</dbReference>
<feature type="compositionally biased region" description="Polar residues" evidence="3">
    <location>
        <begin position="946"/>
        <end position="956"/>
    </location>
</feature>
<dbReference type="PANTHER" id="PTHR46093">
    <property type="entry name" value="ACYL-COA-BINDING DOMAIN-CONTAINING PROTEIN 5"/>
    <property type="match status" value="1"/>
</dbReference>
<evidence type="ECO:0000256" key="3">
    <source>
        <dbReference type="SAM" id="MobiDB-lite"/>
    </source>
</evidence>
<dbReference type="Gene3D" id="2.120.10.80">
    <property type="entry name" value="Kelch-type beta propeller"/>
    <property type="match status" value="2"/>
</dbReference>
<dbReference type="Pfam" id="PF24681">
    <property type="entry name" value="Kelch_KLHDC2_KLHL20_DRC7"/>
    <property type="match status" value="1"/>
</dbReference>
<sequence length="1144" mass="126504">MRIKGRWKKVEQPAGAAEGRSVWPSARFGHRCEAVEYYVPRNPKIPPPEGDPPTSGTAEVNGSAEREWLKSAEADLVTKMVLPWGGCDKEFVLHDAFEFDPVTSKWKQPALRVKGEHGVDSEPRADRLLEGCTPVPTAFAAVAVRGPFTYLFGGVSHGEHWENQLLEYDTRTYTITVLTEGDSSPPPCVGATLTFIPPSAASPVASLFLFGGRTADGALLNDAYLFNLETGEWSEVGNDAPTPRVAHTATLWPATQDKTHKVVIYGGTAKDGDGVRALDDVVFFNIDYRKWEYPRIQGDIPPGRSKHTAVFWADRMVVFGGDEGSCGHTKTPVFSQRTFLFNIETLTWEILDLIEETASDGNTRREPMAPAARANHSAAMLGNSMYVCMGQLDNASQFWGQTTGINLASDVWRLELGPPLFPQLVSMTRRSGPSPKLNFRWRYNSGGDRSCAFQLRLRVSNDTPDWQFMDIPAGKTSYTVDYIVLPGGMIHDVAPDEKYDWQLDAINWAGNSCMWSDPSQKDPAQRRGSRSEPLPKQPIELHCVQCIPAELVPFDKAFADRDVQENLVDILLLSWNAARGEPYRVQLSFSIFPAPIPRDPSEDTYKRQRVDGTDFRRIPIRRNYAPARAGAVTWHTVWEGRGCRWKGAVDSLHALVARAERQARGLSSPGKRSRDDLYDEFATPVVIRYAFRVGRTTAEGKMLDVSRVSDGMDFTVVLNEVPYQSAPVSPDVRRTSLGPRPVGEAVNGQHAKAAPADDEDDDAPLTTRVSQRAGTHSTVMTRDEGKQSADFDVQDDTPSLVYESPEEDDDEEEEEEEEEEILISVTVAQREQISAVDSSRSSSSRGTGRKRKPSQRSLANLRDGDEDYIPPLKPPSRKASLLRLPLSETATPRASSKRARASGNTSRQQSQSPTRESPAGKKKSPSTSGQRAQKEKPATSDVDIEGSSSAASSRAQTPRHGGRSAKPLSASHGTTTSSLATISEPEPDFGSLALDPETSRPLLDDPRNGFHFNLRFGDRVDVSSDKEAVAKFLWYRARVVHYAPTADGKSWRVKIHYEGYTKKFDEYFPLIPGWIARVRPRRNGNGGEEDQEDAVIIGDMIVEDETVWDVHGPGKVYAITKAERETAKAGRCVVKFVGRKSMGP</sequence>